<evidence type="ECO:0000259" key="2">
    <source>
        <dbReference type="PROSITE" id="PS50234"/>
    </source>
</evidence>
<dbReference type="CDD" id="cd19757">
    <property type="entry name" value="Bbox1"/>
    <property type="match status" value="1"/>
</dbReference>
<reference evidence="3 4" key="1">
    <citation type="journal article" date="2021" name="Elife">
        <title>Chloroplast acquisition without the gene transfer in kleptoplastic sea slugs, Plakobranchus ocellatus.</title>
        <authorList>
            <person name="Maeda T."/>
            <person name="Takahashi S."/>
            <person name="Yoshida T."/>
            <person name="Shimamura S."/>
            <person name="Takaki Y."/>
            <person name="Nagai Y."/>
            <person name="Toyoda A."/>
            <person name="Suzuki Y."/>
            <person name="Arimoto A."/>
            <person name="Ishii H."/>
            <person name="Satoh N."/>
            <person name="Nishiyama T."/>
            <person name="Hasebe M."/>
            <person name="Maruyama T."/>
            <person name="Minagawa J."/>
            <person name="Obokata J."/>
            <person name="Shigenobu S."/>
        </authorList>
    </citation>
    <scope>NUCLEOTIDE SEQUENCE [LARGE SCALE GENOMIC DNA]</scope>
</reference>
<name>A0AAV4D884_9GAST</name>
<dbReference type="Gene3D" id="3.40.50.410">
    <property type="entry name" value="von Willebrand factor, type A domain"/>
    <property type="match status" value="1"/>
</dbReference>
<keyword evidence="4" id="KW-1185">Reference proteome</keyword>
<dbReference type="Pfam" id="PF13843">
    <property type="entry name" value="DDE_Tnp_1_7"/>
    <property type="match status" value="1"/>
</dbReference>
<dbReference type="InterPro" id="IPR002035">
    <property type="entry name" value="VWF_A"/>
</dbReference>
<dbReference type="CDD" id="cd01450">
    <property type="entry name" value="vWFA_subfamily_ECM"/>
    <property type="match status" value="1"/>
</dbReference>
<feature type="compositionally biased region" description="Polar residues" evidence="1">
    <location>
        <begin position="66"/>
        <end position="75"/>
    </location>
</feature>
<proteinExistence type="predicted"/>
<dbReference type="SMART" id="SM00327">
    <property type="entry name" value="VWA"/>
    <property type="match status" value="1"/>
</dbReference>
<comment type="caution">
    <text evidence="3">The sequence shown here is derived from an EMBL/GenBank/DDBJ whole genome shotgun (WGS) entry which is preliminary data.</text>
</comment>
<sequence>MAARRGLFTTTEVLESFFTQGSEDEDDGESCNNEREEESDEDDTDLFEDVPFRLGENLDVGREAAQSESSFNSNPVRPAPDVDENVNLDLSLISESESENENIAVYDADTEVDDGPDVDLVVDLNQDQQNYNSGEWQKNTNGFLKLPKFSAQPGIKVALSDDPSPLEVYELFITDELINSWKPYVSTRAWTRNQCSTSTGHAIQFSTRFLSILAFLHINDNDSFVPHGQPDYDPIQKIRPFVDYLNAKFKEVYQPQREVCIDEAMIPFKGRSWFKAYMKDKPTKRGFKLYELCESSSGYVWSVEMYCADKRISNKPVGVTMRLLQPLLDQGYRLHVDNYYCCPDLWNQMQGRNTMLVGTCRKNRVGMPADLFQNRQRPGDFDFRRKGQLVATRWFDKRKVVTLSTIHQPQLTETIGRYEHRRRRTNLASVLKEVSVALVDKDVIYVPQADNVPLPMDRLKGRHFLSVCPNTEASDSRGKKAQRQCKVCADRAKVAGQTPAERKNKRKLTTTWCRECKVGLCLDCFEIYHTKVNVSIAAQRGTGAYDIIKECSQVPMELAIVLDSTISVGNRGFNDGKAFVQDFIKELNIGPQKIRVAFVTFGHQLFTTYELDAFITKATLIKAIEGVDYIDGNYTHTWMAIDWVRMKALSKDIVRPGVEKVCVVITDGVAQKSRKTKESAEKARSDGILMFTVAIGTYINNDTLKSMTGNIAERTARVDSFQSLKAIKKKLLKMICTQIRIPKPCSERNATDVIFVLDPLLFGARRTEKAILFMVRTYRKERNFKYGAVSCAKDKELKLKHYSKTDFKNKLHQLTNRTLIDILNQVEFTEDFGARPDAAKVVVVIAPTGRKIAKELIAPVDSLVKQGVRVFVYDPTGENEQMGQAEKLHRNPYFAAANLITKLCHIDESL</sequence>
<dbReference type="EMBL" id="BLXT01007596">
    <property type="protein sequence ID" value="GFO40251.1"/>
    <property type="molecule type" value="Genomic_DNA"/>
</dbReference>
<evidence type="ECO:0000313" key="3">
    <source>
        <dbReference type="EMBL" id="GFO40251.1"/>
    </source>
</evidence>
<feature type="compositionally biased region" description="Acidic residues" evidence="1">
    <location>
        <begin position="22"/>
        <end position="48"/>
    </location>
</feature>
<dbReference type="InterPro" id="IPR029526">
    <property type="entry name" value="PGBD"/>
</dbReference>
<dbReference type="SUPFAM" id="SSF53300">
    <property type="entry name" value="vWA-like"/>
    <property type="match status" value="1"/>
</dbReference>
<dbReference type="PROSITE" id="PS50234">
    <property type="entry name" value="VWFA"/>
    <property type="match status" value="1"/>
</dbReference>
<dbReference type="PANTHER" id="PTHR46599:SF3">
    <property type="entry name" value="PIGGYBAC TRANSPOSABLE ELEMENT-DERIVED PROTEIN 4"/>
    <property type="match status" value="1"/>
</dbReference>
<accession>A0AAV4D884</accession>
<dbReference type="PANTHER" id="PTHR46599">
    <property type="entry name" value="PIGGYBAC TRANSPOSABLE ELEMENT-DERIVED PROTEIN 4"/>
    <property type="match status" value="1"/>
</dbReference>
<evidence type="ECO:0000256" key="1">
    <source>
        <dbReference type="SAM" id="MobiDB-lite"/>
    </source>
</evidence>
<feature type="domain" description="VWFA" evidence="2">
    <location>
        <begin position="557"/>
        <end position="731"/>
    </location>
</feature>
<evidence type="ECO:0000313" key="4">
    <source>
        <dbReference type="Proteomes" id="UP000735302"/>
    </source>
</evidence>
<organism evidence="3 4">
    <name type="scientific">Plakobranchus ocellatus</name>
    <dbReference type="NCBI Taxonomy" id="259542"/>
    <lineage>
        <taxon>Eukaryota</taxon>
        <taxon>Metazoa</taxon>
        <taxon>Spiralia</taxon>
        <taxon>Lophotrochozoa</taxon>
        <taxon>Mollusca</taxon>
        <taxon>Gastropoda</taxon>
        <taxon>Heterobranchia</taxon>
        <taxon>Euthyneura</taxon>
        <taxon>Panpulmonata</taxon>
        <taxon>Sacoglossa</taxon>
        <taxon>Placobranchoidea</taxon>
        <taxon>Plakobranchidae</taxon>
        <taxon>Plakobranchus</taxon>
    </lineage>
</organism>
<protein>
    <submittedName>
        <fullName evidence="3">PiggyBac transposase uribo1</fullName>
    </submittedName>
</protein>
<dbReference type="AlphaFoldDB" id="A0AAV4D884"/>
<feature type="region of interest" description="Disordered" evidence="1">
    <location>
        <begin position="15"/>
        <end position="83"/>
    </location>
</feature>
<dbReference type="InterPro" id="IPR036465">
    <property type="entry name" value="vWFA_dom_sf"/>
</dbReference>
<gene>
    <name evidence="3" type="ORF">PoB_006675600</name>
</gene>
<dbReference type="Pfam" id="PF00092">
    <property type="entry name" value="VWA"/>
    <property type="match status" value="1"/>
</dbReference>
<dbReference type="Proteomes" id="UP000735302">
    <property type="component" value="Unassembled WGS sequence"/>
</dbReference>